<evidence type="ECO:0000256" key="1">
    <source>
        <dbReference type="ARBA" id="ARBA00007118"/>
    </source>
</evidence>
<comment type="similarity">
    <text evidence="1">Belongs to the nitroreductase family.</text>
</comment>
<keyword evidence="5" id="KW-1185">Reference proteome</keyword>
<sequence>MFNNDFHHNVLERHSVKKYDPQVKISREEILDMLNEAVTAPSAFNLQPWKFVVVDTDEGKAKIHDYVQLNAQKTDTASATIFIFNDLEAAQHTDSIYEQAVTEGHMPQEVAQQVTSYIHNVIDPIPAERMAYISRVDTGLVAMQLMTVAREHGYDTNPMTGFDWAKMPEVLGIDPQRYSSALMMTIGKAAEEPHTSPRIPAENITDFR</sequence>
<proteinExistence type="inferred from homology"/>
<dbReference type="GO" id="GO:0016491">
    <property type="term" value="F:oxidoreductase activity"/>
    <property type="evidence" value="ECO:0007669"/>
    <property type="project" value="UniProtKB-KW"/>
</dbReference>
<dbReference type="Pfam" id="PF00881">
    <property type="entry name" value="Nitroreductase"/>
    <property type="match status" value="1"/>
</dbReference>
<dbReference type="PANTHER" id="PTHR43673">
    <property type="entry name" value="NAD(P)H NITROREDUCTASE YDGI-RELATED"/>
    <property type="match status" value="1"/>
</dbReference>
<dbReference type="Gene3D" id="3.40.109.10">
    <property type="entry name" value="NADH Oxidase"/>
    <property type="match status" value="1"/>
</dbReference>
<dbReference type="InterPro" id="IPR000415">
    <property type="entry name" value="Nitroreductase-like"/>
</dbReference>
<dbReference type="CDD" id="cd02137">
    <property type="entry name" value="MhqN-like"/>
    <property type="match status" value="1"/>
</dbReference>
<name>A0ABW2Y2G4_9BIFI</name>
<dbReference type="InterPro" id="IPR029479">
    <property type="entry name" value="Nitroreductase"/>
</dbReference>
<dbReference type="PANTHER" id="PTHR43673:SF10">
    <property type="entry name" value="NADH DEHYDROGENASE_NAD(P)H NITROREDUCTASE XCC3605-RELATED"/>
    <property type="match status" value="1"/>
</dbReference>
<evidence type="ECO:0000256" key="2">
    <source>
        <dbReference type="ARBA" id="ARBA00023002"/>
    </source>
</evidence>
<feature type="domain" description="Nitroreductase" evidence="3">
    <location>
        <begin position="11"/>
        <end position="188"/>
    </location>
</feature>
<dbReference type="EC" id="1.7.1.-" evidence="4"/>
<protein>
    <submittedName>
        <fullName evidence="4">Nitroreductase family protein</fullName>
        <ecNumber evidence="4">1.7.1.-</ecNumber>
    </submittedName>
</protein>
<dbReference type="Proteomes" id="UP001597036">
    <property type="component" value="Unassembled WGS sequence"/>
</dbReference>
<organism evidence="4 5">
    <name type="scientific">Alloscardovia venturai</name>
    <dbReference type="NCBI Taxonomy" id="1769421"/>
    <lineage>
        <taxon>Bacteria</taxon>
        <taxon>Bacillati</taxon>
        <taxon>Actinomycetota</taxon>
        <taxon>Actinomycetes</taxon>
        <taxon>Bifidobacteriales</taxon>
        <taxon>Bifidobacteriaceae</taxon>
        <taxon>Alloscardovia</taxon>
    </lineage>
</organism>
<dbReference type="EMBL" id="JBHTHQ010000011">
    <property type="protein sequence ID" value="MFD0704453.1"/>
    <property type="molecule type" value="Genomic_DNA"/>
</dbReference>
<reference evidence="5" key="1">
    <citation type="journal article" date="2019" name="Int. J. Syst. Evol. Microbiol.">
        <title>The Global Catalogue of Microorganisms (GCM) 10K type strain sequencing project: providing services to taxonomists for standard genome sequencing and annotation.</title>
        <authorList>
            <consortium name="The Broad Institute Genomics Platform"/>
            <consortium name="The Broad Institute Genome Sequencing Center for Infectious Disease"/>
            <person name="Wu L."/>
            <person name="Ma J."/>
        </authorList>
    </citation>
    <scope>NUCLEOTIDE SEQUENCE [LARGE SCALE GENOMIC DNA]</scope>
    <source>
        <strain evidence="5">CCM 8604</strain>
    </source>
</reference>
<accession>A0ABW2Y2G4</accession>
<evidence type="ECO:0000313" key="4">
    <source>
        <dbReference type="EMBL" id="MFD0704453.1"/>
    </source>
</evidence>
<evidence type="ECO:0000259" key="3">
    <source>
        <dbReference type="Pfam" id="PF00881"/>
    </source>
</evidence>
<dbReference type="SUPFAM" id="SSF55469">
    <property type="entry name" value="FMN-dependent nitroreductase-like"/>
    <property type="match status" value="1"/>
</dbReference>
<evidence type="ECO:0000313" key="5">
    <source>
        <dbReference type="Proteomes" id="UP001597036"/>
    </source>
</evidence>
<gene>
    <name evidence="4" type="ORF">ACFQY8_01630</name>
</gene>
<dbReference type="RefSeq" id="WP_377937968.1">
    <property type="nucleotide sequence ID" value="NZ_JBHTHQ010000011.1"/>
</dbReference>
<comment type="caution">
    <text evidence="4">The sequence shown here is derived from an EMBL/GenBank/DDBJ whole genome shotgun (WGS) entry which is preliminary data.</text>
</comment>
<keyword evidence="2 4" id="KW-0560">Oxidoreductase</keyword>